<sequence>MRQPVPFMSLYQAFIDRKKSQMRTTEKLYYHDQYLCQASARIAALHAEAIELDRTVAFPEGGGQEADIGTIETPVGTFRFVWTKKLYGTPLNIEGFTGVKAGGVVLHLIHPDDIEGLGALEIDMPVTIRIDVERRARLTLSHTASHFLYAAALNHQPELKSLTIGCHIKEDGARFDFLVDESFDTACVSAIESEANRLMADNLPIITDHLDAHYDARFWQYGDIYIPCGGTHLESPEAVGTIQVRRKNTGKSKERLICAFENARIDTSAYHIEPERYAETVS</sequence>
<dbReference type="GO" id="GO:0004812">
    <property type="term" value="F:aminoacyl-tRNA ligase activity"/>
    <property type="evidence" value="ECO:0007669"/>
    <property type="project" value="UniProtKB-KW"/>
</dbReference>
<keyword evidence="1" id="KW-0479">Metal-binding</keyword>
<dbReference type="Gene3D" id="3.30.980.10">
    <property type="entry name" value="Threonyl-trna Synthetase, Chain A, domain 2"/>
    <property type="match status" value="1"/>
</dbReference>
<keyword evidence="4" id="KW-1185">Reference proteome</keyword>
<evidence type="ECO:0000256" key="1">
    <source>
        <dbReference type="ARBA" id="ARBA00022723"/>
    </source>
</evidence>
<keyword evidence="2" id="KW-0862">Zinc</keyword>
<protein>
    <submittedName>
        <fullName evidence="3">Alanyl-tRNA synthetase</fullName>
    </submittedName>
</protein>
<evidence type="ECO:0000313" key="4">
    <source>
        <dbReference type="Proteomes" id="UP000199046"/>
    </source>
</evidence>
<name>A0A1I1JS90_9GAMM</name>
<reference evidence="4" key="1">
    <citation type="submission" date="2016-10" db="EMBL/GenBank/DDBJ databases">
        <authorList>
            <person name="Varghese N."/>
            <person name="Submissions S."/>
        </authorList>
    </citation>
    <scope>NUCLEOTIDE SEQUENCE [LARGE SCALE GENOMIC DNA]</scope>
    <source>
        <strain evidence="4">DSM 23439</strain>
    </source>
</reference>
<dbReference type="InterPro" id="IPR018163">
    <property type="entry name" value="Thr/Ala-tRNA-synth_IIc_edit"/>
</dbReference>
<dbReference type="GO" id="GO:0000166">
    <property type="term" value="F:nucleotide binding"/>
    <property type="evidence" value="ECO:0007669"/>
    <property type="project" value="InterPro"/>
</dbReference>
<evidence type="ECO:0000313" key="3">
    <source>
        <dbReference type="EMBL" id="SFC48220.1"/>
    </source>
</evidence>
<dbReference type="EMBL" id="FOLY01000003">
    <property type="protein sequence ID" value="SFC48220.1"/>
    <property type="molecule type" value="Genomic_DNA"/>
</dbReference>
<dbReference type="PANTHER" id="PTHR43462">
    <property type="entry name" value="ALANYL-TRNA EDITING PROTEIN"/>
    <property type="match status" value="1"/>
</dbReference>
<organism evidence="3 4">
    <name type="scientific">Kushneria avicenniae</name>
    <dbReference type="NCBI Taxonomy" id="402385"/>
    <lineage>
        <taxon>Bacteria</taxon>
        <taxon>Pseudomonadati</taxon>
        <taxon>Pseudomonadota</taxon>
        <taxon>Gammaproteobacteria</taxon>
        <taxon>Oceanospirillales</taxon>
        <taxon>Halomonadaceae</taxon>
        <taxon>Kushneria</taxon>
    </lineage>
</organism>
<accession>A0A1I1JS90</accession>
<proteinExistence type="predicted"/>
<dbReference type="Gene3D" id="2.40.30.130">
    <property type="match status" value="1"/>
</dbReference>
<dbReference type="SUPFAM" id="SSF50447">
    <property type="entry name" value="Translation proteins"/>
    <property type="match status" value="1"/>
</dbReference>
<dbReference type="Proteomes" id="UP000199046">
    <property type="component" value="Unassembled WGS sequence"/>
</dbReference>
<dbReference type="GO" id="GO:0046872">
    <property type="term" value="F:metal ion binding"/>
    <property type="evidence" value="ECO:0007669"/>
    <property type="project" value="UniProtKB-KW"/>
</dbReference>
<dbReference type="InterPro" id="IPR051335">
    <property type="entry name" value="Alanyl-tRNA_Editing_Enzymes"/>
</dbReference>
<dbReference type="InterPro" id="IPR009000">
    <property type="entry name" value="Transl_B-barrel_sf"/>
</dbReference>
<dbReference type="SUPFAM" id="SSF55186">
    <property type="entry name" value="ThrRS/AlaRS common domain"/>
    <property type="match status" value="1"/>
</dbReference>
<dbReference type="AlphaFoldDB" id="A0A1I1JS90"/>
<keyword evidence="3" id="KW-0030">Aminoacyl-tRNA synthetase</keyword>
<evidence type="ECO:0000256" key="2">
    <source>
        <dbReference type="ARBA" id="ARBA00022833"/>
    </source>
</evidence>
<dbReference type="PANTHER" id="PTHR43462:SF1">
    <property type="entry name" value="ALANYL-TRNA EDITING PROTEIN AARSD1"/>
    <property type="match status" value="1"/>
</dbReference>
<keyword evidence="3" id="KW-0436">Ligase</keyword>
<gene>
    <name evidence="3" type="ORF">SAMN05421848_1580</name>
</gene>
<dbReference type="GO" id="GO:0002161">
    <property type="term" value="F:aminoacyl-tRNA deacylase activity"/>
    <property type="evidence" value="ECO:0007669"/>
    <property type="project" value="UniProtKB-ARBA"/>
</dbReference>
<dbReference type="STRING" id="402385.SAMN05421848_1580"/>